<sequence>MSEVVRPQTPGFSTTGSVPGISAARLVKALDTPVSVQTLQPSQDLVNKVETRLRSQLNPINYAIPSIVATLQGESFDRQLLLLTRVLRLQSDTFPTLQGLVVSADPALRGVHQQHDLFESHYQKRRLSTRFRGSRPPTVTGRLRAPTYMGTYFFGVRYQTKFYCAAVVTIADVGASQPQDGSGAAADLPQRSAKARDTSCANITPGSQAGRQLLKTVELELGRVLSEPAELS</sequence>
<reference evidence="2 3" key="1">
    <citation type="journal article" date="2016" name="Mol. Biol. Evol.">
        <title>Comparative Genomics of Early-Diverging Mushroom-Forming Fungi Provides Insights into the Origins of Lignocellulose Decay Capabilities.</title>
        <authorList>
            <person name="Nagy L.G."/>
            <person name="Riley R."/>
            <person name="Tritt A."/>
            <person name="Adam C."/>
            <person name="Daum C."/>
            <person name="Floudas D."/>
            <person name="Sun H."/>
            <person name="Yadav J.S."/>
            <person name="Pangilinan J."/>
            <person name="Larsson K.H."/>
            <person name="Matsuura K."/>
            <person name="Barry K."/>
            <person name="Labutti K."/>
            <person name="Kuo R."/>
            <person name="Ohm R.A."/>
            <person name="Bhattacharya S.S."/>
            <person name="Shirouzu T."/>
            <person name="Yoshinaga Y."/>
            <person name="Martin F.M."/>
            <person name="Grigoriev I.V."/>
            <person name="Hibbett D.S."/>
        </authorList>
    </citation>
    <scope>NUCLEOTIDE SEQUENCE [LARGE SCALE GENOMIC DNA]</scope>
    <source>
        <strain evidence="2 3">CBS 109695</strain>
    </source>
</reference>
<proteinExistence type="predicted"/>
<accession>A0A166FX09</accession>
<protein>
    <submittedName>
        <fullName evidence="2">Uncharacterized protein</fullName>
    </submittedName>
</protein>
<evidence type="ECO:0000313" key="3">
    <source>
        <dbReference type="Proteomes" id="UP000076532"/>
    </source>
</evidence>
<evidence type="ECO:0000313" key="2">
    <source>
        <dbReference type="EMBL" id="KZP17253.1"/>
    </source>
</evidence>
<gene>
    <name evidence="2" type="ORF">FIBSPDRAFT_894372</name>
</gene>
<name>A0A166FX09_9AGAM</name>
<evidence type="ECO:0000256" key="1">
    <source>
        <dbReference type="SAM" id="MobiDB-lite"/>
    </source>
</evidence>
<keyword evidence="3" id="KW-1185">Reference proteome</keyword>
<feature type="region of interest" description="Disordered" evidence="1">
    <location>
        <begin position="177"/>
        <end position="207"/>
    </location>
</feature>
<dbReference type="EMBL" id="KV417584">
    <property type="protein sequence ID" value="KZP17253.1"/>
    <property type="molecule type" value="Genomic_DNA"/>
</dbReference>
<organism evidence="2 3">
    <name type="scientific">Athelia psychrophila</name>
    <dbReference type="NCBI Taxonomy" id="1759441"/>
    <lineage>
        <taxon>Eukaryota</taxon>
        <taxon>Fungi</taxon>
        <taxon>Dikarya</taxon>
        <taxon>Basidiomycota</taxon>
        <taxon>Agaricomycotina</taxon>
        <taxon>Agaricomycetes</taxon>
        <taxon>Agaricomycetidae</taxon>
        <taxon>Atheliales</taxon>
        <taxon>Atheliaceae</taxon>
        <taxon>Athelia</taxon>
    </lineage>
</organism>
<dbReference type="Proteomes" id="UP000076532">
    <property type="component" value="Unassembled WGS sequence"/>
</dbReference>
<dbReference type="AlphaFoldDB" id="A0A166FX09"/>